<dbReference type="InterPro" id="IPR016193">
    <property type="entry name" value="Cytidine_deaminase-like"/>
</dbReference>
<dbReference type="GO" id="GO:0008835">
    <property type="term" value="F:diaminohydroxyphosphoribosylaminopyrimidine deaminase activity"/>
    <property type="evidence" value="ECO:0007669"/>
    <property type="project" value="TreeGrafter"/>
</dbReference>
<dbReference type="AlphaFoldDB" id="A0AAD5UNQ1"/>
<name>A0AAD5UNQ1_9FUNG</name>
<dbReference type="EMBL" id="JADGKB010000012">
    <property type="protein sequence ID" value="KAJ3260311.1"/>
    <property type="molecule type" value="Genomic_DNA"/>
</dbReference>
<dbReference type="Gene3D" id="3.40.140.10">
    <property type="entry name" value="Cytidine Deaminase, domain 2"/>
    <property type="match status" value="1"/>
</dbReference>
<evidence type="ECO:0000313" key="3">
    <source>
        <dbReference type="Proteomes" id="UP001210925"/>
    </source>
</evidence>
<dbReference type="SUPFAM" id="SSF53927">
    <property type="entry name" value="Cytidine deaminase-like"/>
    <property type="match status" value="1"/>
</dbReference>
<dbReference type="GO" id="GO:0006139">
    <property type="term" value="P:nucleobase-containing compound metabolic process"/>
    <property type="evidence" value="ECO:0007669"/>
    <property type="project" value="UniProtKB-ARBA"/>
</dbReference>
<dbReference type="PANTHER" id="PTHR11079:SF162">
    <property type="entry name" value="RIBOFLAVIN BIOSYNTHESIS PROTEIN PYRD, CHLOROPLASTIC"/>
    <property type="match status" value="1"/>
</dbReference>
<proteinExistence type="predicted"/>
<gene>
    <name evidence="2" type="primary">RIB2</name>
    <name evidence="2" type="ORF">HK103_000946</name>
</gene>
<dbReference type="Proteomes" id="UP001210925">
    <property type="component" value="Unassembled WGS sequence"/>
</dbReference>
<dbReference type="Pfam" id="PF18785">
    <property type="entry name" value="Inv-AAD"/>
    <property type="match status" value="1"/>
</dbReference>
<evidence type="ECO:0000313" key="2">
    <source>
        <dbReference type="EMBL" id="KAJ3260311.1"/>
    </source>
</evidence>
<comment type="caution">
    <text evidence="2">The sequence shown here is derived from an EMBL/GenBank/DDBJ whole genome shotgun (WGS) entry which is preliminary data.</text>
</comment>
<sequence>MEKDKEFMELAIQEAQKCISTETAFNVGAVLVKDNRTLSVGYSREIEGNTHAEQCCLLKLKDIQDAKGATIYTTMEPCGKRLSGNVPCANLIVDAGIRRVVQGVREPETFVGESIGTLVLKKAGIIVEYLSGYEDQCLAVNIHLVHK</sequence>
<dbReference type="InterPro" id="IPR002125">
    <property type="entry name" value="CMP_dCMP_dom"/>
</dbReference>
<protein>
    <submittedName>
        <fullName evidence="2">DRAP deaminase</fullName>
    </submittedName>
</protein>
<dbReference type="PROSITE" id="PS51747">
    <property type="entry name" value="CYT_DCMP_DEAMINASES_2"/>
    <property type="match status" value="1"/>
</dbReference>
<dbReference type="PANTHER" id="PTHR11079">
    <property type="entry name" value="CYTOSINE DEAMINASE FAMILY MEMBER"/>
    <property type="match status" value="1"/>
</dbReference>
<keyword evidence="3" id="KW-1185">Reference proteome</keyword>
<evidence type="ECO:0000259" key="1">
    <source>
        <dbReference type="PROSITE" id="PS51747"/>
    </source>
</evidence>
<feature type="domain" description="CMP/dCMP-type deaminase" evidence="1">
    <location>
        <begin position="2"/>
        <end position="128"/>
    </location>
</feature>
<accession>A0AAD5UNQ1</accession>
<organism evidence="2 3">
    <name type="scientific">Boothiomyces macroporosus</name>
    <dbReference type="NCBI Taxonomy" id="261099"/>
    <lineage>
        <taxon>Eukaryota</taxon>
        <taxon>Fungi</taxon>
        <taxon>Fungi incertae sedis</taxon>
        <taxon>Chytridiomycota</taxon>
        <taxon>Chytridiomycota incertae sedis</taxon>
        <taxon>Chytridiomycetes</taxon>
        <taxon>Rhizophydiales</taxon>
        <taxon>Terramycetaceae</taxon>
        <taxon>Boothiomyces</taxon>
    </lineage>
</organism>
<reference evidence="2" key="1">
    <citation type="submission" date="2020-05" db="EMBL/GenBank/DDBJ databases">
        <title>Phylogenomic resolution of chytrid fungi.</title>
        <authorList>
            <person name="Stajich J.E."/>
            <person name="Amses K."/>
            <person name="Simmons R."/>
            <person name="Seto K."/>
            <person name="Myers J."/>
            <person name="Bonds A."/>
            <person name="Quandt C.A."/>
            <person name="Barry K."/>
            <person name="Liu P."/>
            <person name="Grigoriev I."/>
            <person name="Longcore J.E."/>
            <person name="James T.Y."/>
        </authorList>
    </citation>
    <scope>NUCLEOTIDE SEQUENCE</scope>
    <source>
        <strain evidence="2">PLAUS21</strain>
    </source>
</reference>